<dbReference type="EMBL" id="JACEIK010002660">
    <property type="protein sequence ID" value="MCD9638274.1"/>
    <property type="molecule type" value="Genomic_DNA"/>
</dbReference>
<name>A0ABS8UW99_DATST</name>
<feature type="non-terminal residue" evidence="1">
    <location>
        <position position="76"/>
    </location>
</feature>
<sequence length="76" mass="8520">MRHVHLDPTLCVIRAPGFINSAVVHEALAQVVMEILHEEEDVVVDSDVMKPEDRDVANRIETEATYIPDPMLTSLP</sequence>
<proteinExistence type="predicted"/>
<comment type="caution">
    <text evidence="1">The sequence shown here is derived from an EMBL/GenBank/DDBJ whole genome shotgun (WGS) entry which is preliminary data.</text>
</comment>
<protein>
    <submittedName>
        <fullName evidence="1">Uncharacterized protein</fullName>
    </submittedName>
</protein>
<dbReference type="Proteomes" id="UP000823775">
    <property type="component" value="Unassembled WGS sequence"/>
</dbReference>
<keyword evidence="2" id="KW-1185">Reference proteome</keyword>
<evidence type="ECO:0000313" key="2">
    <source>
        <dbReference type="Proteomes" id="UP000823775"/>
    </source>
</evidence>
<accession>A0ABS8UW99</accession>
<gene>
    <name evidence="1" type="ORF">HAX54_022145</name>
</gene>
<organism evidence="1 2">
    <name type="scientific">Datura stramonium</name>
    <name type="common">Jimsonweed</name>
    <name type="synonym">Common thornapple</name>
    <dbReference type="NCBI Taxonomy" id="4076"/>
    <lineage>
        <taxon>Eukaryota</taxon>
        <taxon>Viridiplantae</taxon>
        <taxon>Streptophyta</taxon>
        <taxon>Embryophyta</taxon>
        <taxon>Tracheophyta</taxon>
        <taxon>Spermatophyta</taxon>
        <taxon>Magnoliopsida</taxon>
        <taxon>eudicotyledons</taxon>
        <taxon>Gunneridae</taxon>
        <taxon>Pentapetalae</taxon>
        <taxon>asterids</taxon>
        <taxon>lamiids</taxon>
        <taxon>Solanales</taxon>
        <taxon>Solanaceae</taxon>
        <taxon>Solanoideae</taxon>
        <taxon>Datureae</taxon>
        <taxon>Datura</taxon>
    </lineage>
</organism>
<reference evidence="1 2" key="1">
    <citation type="journal article" date="2021" name="BMC Genomics">
        <title>Datura genome reveals duplications of psychoactive alkaloid biosynthetic genes and high mutation rate following tissue culture.</title>
        <authorList>
            <person name="Rajewski A."/>
            <person name="Carter-House D."/>
            <person name="Stajich J."/>
            <person name="Litt A."/>
        </authorList>
    </citation>
    <scope>NUCLEOTIDE SEQUENCE [LARGE SCALE GENOMIC DNA]</scope>
    <source>
        <strain evidence="1">AR-01</strain>
    </source>
</reference>
<evidence type="ECO:0000313" key="1">
    <source>
        <dbReference type="EMBL" id="MCD9638274.1"/>
    </source>
</evidence>